<dbReference type="PANTHER" id="PTHR43563:SF1">
    <property type="entry name" value="AMINE OXIDASE [FLAVIN-CONTAINING] B"/>
    <property type="match status" value="1"/>
</dbReference>
<name>A0A1H7PMJ5_9FLAO</name>
<comment type="similarity">
    <text evidence="1">Belongs to the flavin monoamine oxidase family.</text>
</comment>
<dbReference type="GO" id="GO:0016491">
    <property type="term" value="F:oxidoreductase activity"/>
    <property type="evidence" value="ECO:0007669"/>
    <property type="project" value="InterPro"/>
</dbReference>
<dbReference type="RefSeq" id="WP_091623017.1">
    <property type="nucleotide sequence ID" value="NZ_FNZN01000003.1"/>
</dbReference>
<protein>
    <submittedName>
        <fullName evidence="3">Monoamine oxidase</fullName>
    </submittedName>
</protein>
<proteinExistence type="inferred from homology"/>
<accession>A0A1H7PMJ5</accession>
<dbReference type="SUPFAM" id="SSF54373">
    <property type="entry name" value="FAD-linked reductases, C-terminal domain"/>
    <property type="match status" value="1"/>
</dbReference>
<evidence type="ECO:0000259" key="2">
    <source>
        <dbReference type="Pfam" id="PF01593"/>
    </source>
</evidence>
<sequence length="355" mass="39888">MNKSVVIIGAGLTGLLTAYRLQELGFRVTVVEARERIGGRIHTLESGNAKVEMGATWFNESHYHLLDIIDEFKVSFFEQFLTGISYFQTFSNVPPQEITVPNDSPSYRFSNGTIDLLNAIHSKLKPNTVLLNEAVNEIVFSENTSIVKTSSQIFKVDVVITTLPPAALIDQIAFSPELPNELVSLAEQTHTWMQDSIKVALTYKKPFWREQGKSGTIFSNVGPLTEFYDQSNLETKSYALVGFASGSCARFTKEQRIEKIEAQLKMVFGEEALHYESYLETAWFQEEFTKSNRQVESLFPHQNGGHALYQEPLLNNKLFISGSETSKHHSGYMEGAIFAAESVVAKLKNMHITQP</sequence>
<dbReference type="AlphaFoldDB" id="A0A1H7PMJ5"/>
<dbReference type="OrthoDB" id="56323at2"/>
<gene>
    <name evidence="3" type="ORF">SAMN04488008_103476</name>
</gene>
<feature type="domain" description="Amine oxidase" evidence="2">
    <location>
        <begin position="87"/>
        <end position="344"/>
    </location>
</feature>
<feature type="domain" description="Amine oxidase" evidence="2">
    <location>
        <begin position="12"/>
        <end position="77"/>
    </location>
</feature>
<evidence type="ECO:0000313" key="4">
    <source>
        <dbReference type="Proteomes" id="UP000198990"/>
    </source>
</evidence>
<dbReference type="InterPro" id="IPR036188">
    <property type="entry name" value="FAD/NAD-bd_sf"/>
</dbReference>
<keyword evidence="4" id="KW-1185">Reference proteome</keyword>
<dbReference type="Pfam" id="PF01593">
    <property type="entry name" value="Amino_oxidase"/>
    <property type="match status" value="2"/>
</dbReference>
<dbReference type="EMBL" id="FNZN01000003">
    <property type="protein sequence ID" value="SEL36485.1"/>
    <property type="molecule type" value="Genomic_DNA"/>
</dbReference>
<dbReference type="InterPro" id="IPR002937">
    <property type="entry name" value="Amino_oxidase"/>
</dbReference>
<evidence type="ECO:0000256" key="1">
    <source>
        <dbReference type="ARBA" id="ARBA00005995"/>
    </source>
</evidence>
<organism evidence="3 4">
    <name type="scientific">Maribacter orientalis</name>
    <dbReference type="NCBI Taxonomy" id="228957"/>
    <lineage>
        <taxon>Bacteria</taxon>
        <taxon>Pseudomonadati</taxon>
        <taxon>Bacteroidota</taxon>
        <taxon>Flavobacteriia</taxon>
        <taxon>Flavobacteriales</taxon>
        <taxon>Flavobacteriaceae</taxon>
        <taxon>Maribacter</taxon>
    </lineage>
</organism>
<dbReference type="Gene3D" id="3.50.50.60">
    <property type="entry name" value="FAD/NAD(P)-binding domain"/>
    <property type="match status" value="2"/>
</dbReference>
<dbReference type="InterPro" id="IPR050703">
    <property type="entry name" value="Flavin_MAO"/>
</dbReference>
<dbReference type="STRING" id="228957.SAMN04488008_103476"/>
<dbReference type="Proteomes" id="UP000198990">
    <property type="component" value="Unassembled WGS sequence"/>
</dbReference>
<dbReference type="SUPFAM" id="SSF51905">
    <property type="entry name" value="FAD/NAD(P)-binding domain"/>
    <property type="match status" value="1"/>
</dbReference>
<reference evidence="4" key="1">
    <citation type="submission" date="2016-10" db="EMBL/GenBank/DDBJ databases">
        <authorList>
            <person name="Varghese N."/>
            <person name="Submissions S."/>
        </authorList>
    </citation>
    <scope>NUCLEOTIDE SEQUENCE [LARGE SCALE GENOMIC DNA]</scope>
    <source>
        <strain evidence="4">DSM 16471</strain>
    </source>
</reference>
<evidence type="ECO:0000313" key="3">
    <source>
        <dbReference type="EMBL" id="SEL36485.1"/>
    </source>
</evidence>
<dbReference type="PANTHER" id="PTHR43563">
    <property type="entry name" value="AMINE OXIDASE"/>
    <property type="match status" value="1"/>
</dbReference>